<name>A0A1G5F158_9BACT</name>
<organism evidence="7 8">
    <name type="scientific">Desulfoluna spongiiphila</name>
    <dbReference type="NCBI Taxonomy" id="419481"/>
    <lineage>
        <taxon>Bacteria</taxon>
        <taxon>Pseudomonadati</taxon>
        <taxon>Thermodesulfobacteriota</taxon>
        <taxon>Desulfobacteria</taxon>
        <taxon>Desulfobacterales</taxon>
        <taxon>Desulfolunaceae</taxon>
        <taxon>Desulfoluna</taxon>
    </lineage>
</organism>
<dbReference type="InterPro" id="IPR015867">
    <property type="entry name" value="N-reg_PII/ATP_PRibTrfase_C"/>
</dbReference>
<feature type="binding site" evidence="6">
    <location>
        <position position="105"/>
    </location>
    <ligand>
        <name>a divalent metal cation</name>
        <dbReference type="ChEBI" id="CHEBI:60240"/>
        <label>1</label>
    </ligand>
</feature>
<dbReference type="PANTHER" id="PTHR13799:SF14">
    <property type="entry name" value="GTP CYCLOHYDROLASE 1 TYPE 2 HOMOLOG"/>
    <property type="match status" value="1"/>
</dbReference>
<dbReference type="Gene3D" id="3.40.1390.30">
    <property type="entry name" value="NIF3 (NGG1p interacting factor 3)-like"/>
    <property type="match status" value="1"/>
</dbReference>
<protein>
    <recommendedName>
        <fullName evidence="3 5">GTP cyclohydrolase 1 type 2 homolog</fullName>
    </recommendedName>
</protein>
<evidence type="ECO:0000256" key="3">
    <source>
        <dbReference type="ARBA" id="ARBA00022112"/>
    </source>
</evidence>
<dbReference type="Proteomes" id="UP000198870">
    <property type="component" value="Unassembled WGS sequence"/>
</dbReference>
<dbReference type="NCBIfam" id="TIGR00486">
    <property type="entry name" value="YbgI_SA1388"/>
    <property type="match status" value="1"/>
</dbReference>
<gene>
    <name evidence="7" type="ORF">SAMN05216233_10768</name>
</gene>
<dbReference type="InterPro" id="IPR036069">
    <property type="entry name" value="DUF34/NIF3_sf"/>
</dbReference>
<evidence type="ECO:0000313" key="7">
    <source>
        <dbReference type="EMBL" id="SCY33015.1"/>
    </source>
</evidence>
<comment type="similarity">
    <text evidence="1 5">Belongs to the GTP cyclohydrolase I type 2/NIF3 family.</text>
</comment>
<evidence type="ECO:0000313" key="8">
    <source>
        <dbReference type="Proteomes" id="UP000198870"/>
    </source>
</evidence>
<dbReference type="RefSeq" id="WP_092210717.1">
    <property type="nucleotide sequence ID" value="NZ_FMUX01000007.1"/>
</dbReference>
<feature type="binding site" evidence="6">
    <location>
        <position position="339"/>
    </location>
    <ligand>
        <name>a divalent metal cation</name>
        <dbReference type="ChEBI" id="CHEBI:60240"/>
        <label>1</label>
    </ligand>
</feature>
<evidence type="ECO:0000256" key="1">
    <source>
        <dbReference type="ARBA" id="ARBA00006964"/>
    </source>
</evidence>
<evidence type="ECO:0000256" key="4">
    <source>
        <dbReference type="ARBA" id="ARBA00022723"/>
    </source>
</evidence>
<keyword evidence="8" id="KW-1185">Reference proteome</keyword>
<comment type="subunit">
    <text evidence="2">Homohexamer.</text>
</comment>
<dbReference type="AlphaFoldDB" id="A0A1G5F158"/>
<dbReference type="InterPro" id="IPR002678">
    <property type="entry name" value="DUF34/NIF3"/>
</dbReference>
<keyword evidence="4 5" id="KW-0479">Metal-binding</keyword>
<feature type="binding site" evidence="6">
    <location>
        <position position="66"/>
    </location>
    <ligand>
        <name>a divalent metal cation</name>
        <dbReference type="ChEBI" id="CHEBI:60240"/>
        <label>1</label>
    </ligand>
</feature>
<dbReference type="GO" id="GO:0005737">
    <property type="term" value="C:cytoplasm"/>
    <property type="evidence" value="ECO:0007669"/>
    <property type="project" value="TreeGrafter"/>
</dbReference>
<feature type="binding site" evidence="6">
    <location>
        <position position="67"/>
    </location>
    <ligand>
        <name>a divalent metal cation</name>
        <dbReference type="ChEBI" id="CHEBI:60240"/>
        <label>1</label>
    </ligand>
</feature>
<dbReference type="GO" id="GO:0046872">
    <property type="term" value="F:metal ion binding"/>
    <property type="evidence" value="ECO:0007669"/>
    <property type="project" value="UniProtKB-UniRule"/>
</dbReference>
<dbReference type="PIRSF" id="PIRSF037489">
    <property type="entry name" value="UCP037489_NIF3_YqfO"/>
    <property type="match status" value="1"/>
</dbReference>
<dbReference type="PANTHER" id="PTHR13799">
    <property type="entry name" value="NGG1 INTERACTING FACTOR 3"/>
    <property type="match status" value="1"/>
</dbReference>
<feature type="binding site" evidence="6">
    <location>
        <position position="335"/>
    </location>
    <ligand>
        <name>a divalent metal cation</name>
        <dbReference type="ChEBI" id="CHEBI:60240"/>
        <label>1</label>
    </ligand>
</feature>
<dbReference type="OrthoDB" id="9792792at2"/>
<dbReference type="EMBL" id="FMUX01000007">
    <property type="protein sequence ID" value="SCY33015.1"/>
    <property type="molecule type" value="Genomic_DNA"/>
</dbReference>
<accession>A0A1G5F158</accession>
<dbReference type="STRING" id="419481.SAMN05216233_10768"/>
<dbReference type="InterPro" id="IPR017221">
    <property type="entry name" value="DUF34/NIF3_bac"/>
</dbReference>
<dbReference type="SUPFAM" id="SSF102705">
    <property type="entry name" value="NIF3 (NGG1p interacting factor 3)-like"/>
    <property type="match status" value="1"/>
</dbReference>
<dbReference type="FunFam" id="3.40.1390.30:FF:000001">
    <property type="entry name" value="GTP cyclohydrolase 1 type 2"/>
    <property type="match status" value="1"/>
</dbReference>
<evidence type="ECO:0000256" key="2">
    <source>
        <dbReference type="ARBA" id="ARBA00011643"/>
    </source>
</evidence>
<dbReference type="Pfam" id="PF01784">
    <property type="entry name" value="DUF34_NIF3"/>
    <property type="match status" value="1"/>
</dbReference>
<evidence type="ECO:0000256" key="6">
    <source>
        <dbReference type="PIRSR" id="PIRSR602678-1"/>
    </source>
</evidence>
<dbReference type="Gene3D" id="3.30.70.120">
    <property type="match status" value="1"/>
</dbReference>
<sequence>MSATVSEIISMMEELAPSSLAEDWDNVGLQVGRTDRTVTRIHIALDPTPEVVAKACDDGAEMLITHHSLIFAPLKTLDLATPLGEIIARSVSSSLAIYSAHTNLDSAPDGLNDAFSRMIGIDPSGPLVPSVDSETVKLVFFVPEEYRHKVMKALFSGGAGAIGKYSCCSFSSAGRGTYMPSGDAEPFEGSAGKMSCVDEVRVEAVVKRSRLDHVLSVVREVHPYETMEYNIYPLLRTADADASGAGLGRVGALAAPMTLAELAQRVKEVLGLPAVKMVGDPGMTIRRAAVCTGSGASLMKAFYRSGADVYVSGELKYHDAHTVLEKGKGLVDAGHFGTEHFACGLLARALKEKIRERGLAVEVVASDIEKDPFAFV</sequence>
<reference evidence="7 8" key="1">
    <citation type="submission" date="2016-10" db="EMBL/GenBank/DDBJ databases">
        <authorList>
            <person name="de Groot N.N."/>
        </authorList>
    </citation>
    <scope>NUCLEOTIDE SEQUENCE [LARGE SCALE GENOMIC DNA]</scope>
    <source>
        <strain evidence="7 8">AA1</strain>
    </source>
</reference>
<proteinExistence type="inferred from homology"/>
<evidence type="ECO:0000256" key="5">
    <source>
        <dbReference type="PIRNR" id="PIRNR037489"/>
    </source>
</evidence>